<evidence type="ECO:0000313" key="2">
    <source>
        <dbReference type="Proteomes" id="UP000708208"/>
    </source>
</evidence>
<gene>
    <name evidence="1" type="ORF">AFUS01_LOCUS348</name>
</gene>
<name>A0A8J2NG10_9HEXA</name>
<proteinExistence type="predicted"/>
<dbReference type="EMBL" id="CAJVCH010001473">
    <property type="protein sequence ID" value="CAG7639004.1"/>
    <property type="molecule type" value="Genomic_DNA"/>
</dbReference>
<keyword evidence="2" id="KW-1185">Reference proteome</keyword>
<sequence>SYKNFPVNLWLSYSLVNPGLTTVITEPPLEIRTTFHQSFKFVFLALFNRQEKKMNQQLAHHSQFEPNSVCISLTGL</sequence>
<dbReference type="AlphaFoldDB" id="A0A8J2NG10"/>
<accession>A0A8J2NG10</accession>
<reference evidence="1" key="1">
    <citation type="submission" date="2021-06" db="EMBL/GenBank/DDBJ databases">
        <authorList>
            <person name="Hodson N. C."/>
            <person name="Mongue J. A."/>
            <person name="Jaron S. K."/>
        </authorList>
    </citation>
    <scope>NUCLEOTIDE SEQUENCE</scope>
</reference>
<evidence type="ECO:0000313" key="1">
    <source>
        <dbReference type="EMBL" id="CAG7639004.1"/>
    </source>
</evidence>
<protein>
    <submittedName>
        <fullName evidence="1">Uncharacterized protein</fullName>
    </submittedName>
</protein>
<dbReference type="Proteomes" id="UP000708208">
    <property type="component" value="Unassembled WGS sequence"/>
</dbReference>
<feature type="non-terminal residue" evidence="1">
    <location>
        <position position="1"/>
    </location>
</feature>
<organism evidence="1 2">
    <name type="scientific">Allacma fusca</name>
    <dbReference type="NCBI Taxonomy" id="39272"/>
    <lineage>
        <taxon>Eukaryota</taxon>
        <taxon>Metazoa</taxon>
        <taxon>Ecdysozoa</taxon>
        <taxon>Arthropoda</taxon>
        <taxon>Hexapoda</taxon>
        <taxon>Collembola</taxon>
        <taxon>Symphypleona</taxon>
        <taxon>Sminthuridae</taxon>
        <taxon>Allacma</taxon>
    </lineage>
</organism>
<comment type="caution">
    <text evidence="1">The sequence shown here is derived from an EMBL/GenBank/DDBJ whole genome shotgun (WGS) entry which is preliminary data.</text>
</comment>
<feature type="non-terminal residue" evidence="1">
    <location>
        <position position="76"/>
    </location>
</feature>